<dbReference type="InterPro" id="IPR036291">
    <property type="entry name" value="NAD(P)-bd_dom_sf"/>
</dbReference>
<sequence length="329" mass="36620">MKCNNPLQNPGSNTETADQLSKPQLQKQTRTHTHNKTPSPVHLKSKSTSSVVLITGCSSGFGKQISVALAEAGYQVIATMRDITKKEPLLQEASARNIGDRLHILPLDVTNQDSITQAIDDTLRLFGKIDVLINNAGYATGGFTEEIPLEEWRRQFETNFFGAVATTQAVLKHMREQRSGLIINMSSISGQFGFPMLGPYTASKHALEGFSESLRLEMLPFGVQVVLIEPGSYRTDIWQKSVDAAALSPESPYHTLLVYLQQQAKHNATHSGDPEEVVQTVLRIVKTPEPSFRYPVGKSVKNLLFSKKMLPWKFIELIVKKQLHKILNK</sequence>
<dbReference type="GO" id="GO:0008206">
    <property type="term" value="P:bile acid metabolic process"/>
    <property type="evidence" value="ECO:0007669"/>
    <property type="project" value="UniProtKB-ARBA"/>
</dbReference>
<dbReference type="PRINTS" id="PR00080">
    <property type="entry name" value="SDRFAMILY"/>
</dbReference>
<accession>A0AAP8QH80</accession>
<feature type="region of interest" description="Disordered" evidence="4">
    <location>
        <begin position="1"/>
        <end position="45"/>
    </location>
</feature>
<dbReference type="InterPro" id="IPR057326">
    <property type="entry name" value="KR_dom"/>
</dbReference>
<reference evidence="6" key="2">
    <citation type="submission" date="2022-09" db="EMBL/GenBank/DDBJ databases">
        <title>Genome analysis and characterization of larvicidal activity of Brevibacillus strains.</title>
        <authorList>
            <person name="Patrusheva E.V."/>
            <person name="Izotova A.O."/>
            <person name="Toshchakov S.V."/>
            <person name="Sineoky S.P."/>
        </authorList>
    </citation>
    <scope>NUCLEOTIDE SEQUENCE</scope>
    <source>
        <strain evidence="6">VKPM_B-13247</strain>
    </source>
</reference>
<evidence type="ECO:0000313" key="6">
    <source>
        <dbReference type="EMBL" id="MCZ0810286.1"/>
    </source>
</evidence>
<dbReference type="PANTHER" id="PTHR43976:SF16">
    <property type="entry name" value="SHORT-CHAIN DEHYDROGENASE_REDUCTASE FAMILY PROTEIN"/>
    <property type="match status" value="1"/>
</dbReference>
<dbReference type="EMBL" id="PRKQ01000002">
    <property type="protein sequence ID" value="PPB11013.1"/>
    <property type="molecule type" value="Genomic_DNA"/>
</dbReference>
<dbReference type="Proteomes" id="UP001077662">
    <property type="component" value="Unassembled WGS sequence"/>
</dbReference>
<dbReference type="RefSeq" id="WP_104030615.1">
    <property type="nucleotide sequence ID" value="NZ_JANSGW010000066.1"/>
</dbReference>
<protein>
    <submittedName>
        <fullName evidence="6">SDR family oxidoreductase</fullName>
    </submittedName>
    <submittedName>
        <fullName evidence="7">Short-chain dehydrogenase</fullName>
    </submittedName>
</protein>
<dbReference type="EMBL" id="JAPTNE010000066">
    <property type="protein sequence ID" value="MCZ0810286.1"/>
    <property type="molecule type" value="Genomic_DNA"/>
</dbReference>
<dbReference type="PROSITE" id="PS00061">
    <property type="entry name" value="ADH_SHORT"/>
    <property type="match status" value="1"/>
</dbReference>
<comment type="caution">
    <text evidence="7">The sequence shown here is derived from an EMBL/GenBank/DDBJ whole genome shotgun (WGS) entry which is preliminary data.</text>
</comment>
<dbReference type="NCBIfam" id="NF005372">
    <property type="entry name" value="PRK06914.1"/>
    <property type="match status" value="1"/>
</dbReference>
<dbReference type="AlphaFoldDB" id="A0AAP8QH80"/>
<feature type="compositionally biased region" description="Polar residues" evidence="4">
    <location>
        <begin position="1"/>
        <end position="28"/>
    </location>
</feature>
<gene>
    <name evidence="7" type="ORF">C4A77_02455</name>
    <name evidence="6" type="ORF">O0554_25945</name>
</gene>
<dbReference type="SMART" id="SM00822">
    <property type="entry name" value="PKS_KR"/>
    <property type="match status" value="1"/>
</dbReference>
<dbReference type="Pfam" id="PF00106">
    <property type="entry name" value="adh_short"/>
    <property type="match status" value="1"/>
</dbReference>
<dbReference type="PANTHER" id="PTHR43976">
    <property type="entry name" value="SHORT CHAIN DEHYDROGENASE"/>
    <property type="match status" value="1"/>
</dbReference>
<dbReference type="SUPFAM" id="SSF51735">
    <property type="entry name" value="NAD(P)-binding Rossmann-fold domains"/>
    <property type="match status" value="1"/>
</dbReference>
<dbReference type="CDD" id="cd05374">
    <property type="entry name" value="17beta-HSD-like_SDR_c"/>
    <property type="match status" value="1"/>
</dbReference>
<feature type="domain" description="Ketoreductase" evidence="5">
    <location>
        <begin position="50"/>
        <end position="231"/>
    </location>
</feature>
<evidence type="ECO:0000313" key="7">
    <source>
        <dbReference type="EMBL" id="PPB11013.1"/>
    </source>
</evidence>
<dbReference type="InterPro" id="IPR020904">
    <property type="entry name" value="Sc_DH/Rdtase_CS"/>
</dbReference>
<comment type="similarity">
    <text evidence="1 3">Belongs to the short-chain dehydrogenases/reductases (SDR) family.</text>
</comment>
<keyword evidence="2" id="KW-0560">Oxidoreductase</keyword>
<reference evidence="7 8" key="1">
    <citation type="submission" date="2018-02" db="EMBL/GenBank/DDBJ databases">
        <title>Comparative analysis of genomes of three Brevibacillus laterosporus strains producers of potent antimicrobials isolated from silage.</title>
        <authorList>
            <person name="Kojic M."/>
            <person name="Miljkovic M."/>
            <person name="Studholme D."/>
            <person name="Filipic B."/>
        </authorList>
    </citation>
    <scope>NUCLEOTIDE SEQUENCE [LARGE SCALE GENOMIC DNA]</scope>
    <source>
        <strain evidence="7 8">BGSP11</strain>
    </source>
</reference>
<dbReference type="Gene3D" id="3.40.50.720">
    <property type="entry name" value="NAD(P)-binding Rossmann-like Domain"/>
    <property type="match status" value="1"/>
</dbReference>
<proteinExistence type="inferred from homology"/>
<dbReference type="Proteomes" id="UP000239759">
    <property type="component" value="Unassembled WGS sequence"/>
</dbReference>
<evidence type="ECO:0000256" key="2">
    <source>
        <dbReference type="ARBA" id="ARBA00023002"/>
    </source>
</evidence>
<evidence type="ECO:0000313" key="8">
    <source>
        <dbReference type="Proteomes" id="UP000239759"/>
    </source>
</evidence>
<dbReference type="PRINTS" id="PR00081">
    <property type="entry name" value="GDHRDH"/>
</dbReference>
<dbReference type="FunFam" id="3.40.50.720:FF:000084">
    <property type="entry name" value="Short-chain dehydrogenase reductase"/>
    <property type="match status" value="1"/>
</dbReference>
<dbReference type="GO" id="GO:0016491">
    <property type="term" value="F:oxidoreductase activity"/>
    <property type="evidence" value="ECO:0007669"/>
    <property type="project" value="UniProtKB-KW"/>
</dbReference>
<dbReference type="InterPro" id="IPR051911">
    <property type="entry name" value="SDR_oxidoreductase"/>
</dbReference>
<evidence type="ECO:0000259" key="5">
    <source>
        <dbReference type="SMART" id="SM00822"/>
    </source>
</evidence>
<name>A0AAP8QH80_BRELA</name>
<evidence type="ECO:0000256" key="3">
    <source>
        <dbReference type="RuleBase" id="RU000363"/>
    </source>
</evidence>
<evidence type="ECO:0000256" key="1">
    <source>
        <dbReference type="ARBA" id="ARBA00006484"/>
    </source>
</evidence>
<organism evidence="7 8">
    <name type="scientific">Brevibacillus laterosporus</name>
    <name type="common">Bacillus laterosporus</name>
    <dbReference type="NCBI Taxonomy" id="1465"/>
    <lineage>
        <taxon>Bacteria</taxon>
        <taxon>Bacillati</taxon>
        <taxon>Bacillota</taxon>
        <taxon>Bacilli</taxon>
        <taxon>Bacillales</taxon>
        <taxon>Paenibacillaceae</taxon>
        <taxon>Brevibacillus</taxon>
    </lineage>
</organism>
<evidence type="ECO:0000256" key="4">
    <source>
        <dbReference type="SAM" id="MobiDB-lite"/>
    </source>
</evidence>
<dbReference type="InterPro" id="IPR002347">
    <property type="entry name" value="SDR_fam"/>
</dbReference>